<dbReference type="NCBIfam" id="TIGR02095">
    <property type="entry name" value="glgA"/>
    <property type="match status" value="1"/>
</dbReference>
<keyword evidence="6 7" id="KW-0320">Glycogen biosynthesis</keyword>
<dbReference type="AlphaFoldDB" id="A0A9D1N2W2"/>
<evidence type="ECO:0000256" key="2">
    <source>
        <dbReference type="ARBA" id="ARBA00002764"/>
    </source>
</evidence>
<evidence type="ECO:0000256" key="6">
    <source>
        <dbReference type="ARBA" id="ARBA00023056"/>
    </source>
</evidence>
<dbReference type="GO" id="GO:0004373">
    <property type="term" value="F:alpha-1,4-glucan glucosyltransferase (UDP-glucose donor) activity"/>
    <property type="evidence" value="ECO:0007669"/>
    <property type="project" value="InterPro"/>
</dbReference>
<comment type="function">
    <text evidence="2 7">Synthesizes alpha-1,4-glucan chains using ADP-glucose.</text>
</comment>
<evidence type="ECO:0000256" key="1">
    <source>
        <dbReference type="ARBA" id="ARBA00001478"/>
    </source>
</evidence>
<keyword evidence="4 7" id="KW-0328">Glycosyltransferase</keyword>
<evidence type="ECO:0000256" key="5">
    <source>
        <dbReference type="ARBA" id="ARBA00022679"/>
    </source>
</evidence>
<sequence length="526" mass="58211">MKVLYVTSECVPFIKTGGLADVAGSLPAELNRLGADVRVVLPKYRCIDGYWLSRMAHVTDFSVLFGPRSMYCGVETVTDNGVTYYFVDNEEMFSVDAIYGDGVQEGYRFAFFCRAVAEMLRRLDFVPDVLHLNDWQAGLVAAMLRTQYAGDKRLAAMRILFSIHNLRYQGVFDWHAMNARLGFDERLFTPDYLEFYGSLSCMKAGLVFADHINTVSPTYAREIRTPYYGERLDGLLRARGAALSGILNGIDRVVYDPATDRFLDAHYGLDDMAGKAEQKRLLQQELGLAARADVPLIAMISRLTPQKGLDLVERVLTDIMRMDVQLALLGDGDRRFIDLFNWAAWRYPGQVAAYIGLNEGLAHRVYAGSDMFLMPSQFEPCGLSQMIALRYGSVPVVRETGGLCDTVLPYNKYTDEGTGFSFANYNAHEMLFTLERAALYYREDRPMWARLVRRGMEADFGWDASARQYLALYGRLCGVCGGAGDAPGKAADAPAKPSPAPRRGGAAQKGAGNRAPAGGAAPAGKD</sequence>
<dbReference type="EMBL" id="DVNZ01000060">
    <property type="protein sequence ID" value="HIU93890.1"/>
    <property type="molecule type" value="Genomic_DNA"/>
</dbReference>
<dbReference type="InterPro" id="IPR011835">
    <property type="entry name" value="GS/SS"/>
</dbReference>
<feature type="domain" description="Starch synthase catalytic" evidence="10">
    <location>
        <begin position="2"/>
        <end position="237"/>
    </location>
</feature>
<accession>A0A9D1N2W2</accession>
<dbReference type="Pfam" id="PF08323">
    <property type="entry name" value="Glyco_transf_5"/>
    <property type="match status" value="1"/>
</dbReference>
<reference evidence="11" key="2">
    <citation type="journal article" date="2021" name="PeerJ">
        <title>Extensive microbial diversity within the chicken gut microbiome revealed by metagenomics and culture.</title>
        <authorList>
            <person name="Gilroy R."/>
            <person name="Ravi A."/>
            <person name="Getino M."/>
            <person name="Pursley I."/>
            <person name="Horton D.L."/>
            <person name="Alikhan N.F."/>
            <person name="Baker D."/>
            <person name="Gharbi K."/>
            <person name="Hall N."/>
            <person name="Watson M."/>
            <person name="Adriaenssens E.M."/>
            <person name="Foster-Nyarko E."/>
            <person name="Jarju S."/>
            <person name="Secka A."/>
            <person name="Antonio M."/>
            <person name="Oren A."/>
            <person name="Chaudhuri R.R."/>
            <person name="La Ragione R."/>
            <person name="Hildebrand F."/>
            <person name="Pallen M.J."/>
        </authorList>
    </citation>
    <scope>NUCLEOTIDE SEQUENCE</scope>
    <source>
        <strain evidence="11">ChiGjej2B2-16831</strain>
    </source>
</reference>
<feature type="region of interest" description="Disordered" evidence="8">
    <location>
        <begin position="486"/>
        <end position="526"/>
    </location>
</feature>
<organism evidence="11 12">
    <name type="scientific">Candidatus Aphodomorpha intestinavium</name>
    <dbReference type="NCBI Taxonomy" id="2840672"/>
    <lineage>
        <taxon>Bacteria</taxon>
        <taxon>Bacillati</taxon>
        <taxon>Bacillota</taxon>
        <taxon>Clostridia</taxon>
        <taxon>Eubacteriales</taxon>
        <taxon>Candidatus Aphodomorpha</taxon>
    </lineage>
</organism>
<dbReference type="EC" id="2.4.1.21" evidence="7"/>
<dbReference type="NCBIfam" id="NF001898">
    <property type="entry name" value="PRK00654.1-1"/>
    <property type="match status" value="1"/>
</dbReference>
<dbReference type="InterPro" id="IPR013534">
    <property type="entry name" value="Starch_synth_cat_dom"/>
</dbReference>
<protein>
    <recommendedName>
        <fullName evidence="7">Glycogen synthase</fullName>
        <ecNumber evidence="7">2.4.1.21</ecNumber>
    </recommendedName>
    <alternativeName>
        <fullName evidence="7">Starch [bacterial glycogen] synthase</fullName>
    </alternativeName>
</protein>
<dbReference type="SUPFAM" id="SSF53756">
    <property type="entry name" value="UDP-Glycosyltransferase/glycogen phosphorylase"/>
    <property type="match status" value="1"/>
</dbReference>
<evidence type="ECO:0000256" key="3">
    <source>
        <dbReference type="ARBA" id="ARBA00010281"/>
    </source>
</evidence>
<feature type="binding site" evidence="7">
    <location>
        <position position="15"/>
    </location>
    <ligand>
        <name>ADP-alpha-D-glucose</name>
        <dbReference type="ChEBI" id="CHEBI:57498"/>
    </ligand>
</feature>
<evidence type="ECO:0000313" key="12">
    <source>
        <dbReference type="Proteomes" id="UP000824128"/>
    </source>
</evidence>
<feature type="domain" description="Glycosyl transferase family 1" evidence="9">
    <location>
        <begin position="292"/>
        <end position="430"/>
    </location>
</feature>
<evidence type="ECO:0000256" key="4">
    <source>
        <dbReference type="ARBA" id="ARBA00022676"/>
    </source>
</evidence>
<evidence type="ECO:0000256" key="7">
    <source>
        <dbReference type="HAMAP-Rule" id="MF_00484"/>
    </source>
</evidence>
<evidence type="ECO:0000256" key="8">
    <source>
        <dbReference type="SAM" id="MobiDB-lite"/>
    </source>
</evidence>
<dbReference type="GO" id="GO:0009011">
    <property type="term" value="F:alpha-1,4-glucan glucosyltransferase (ADP-glucose donor) activity"/>
    <property type="evidence" value="ECO:0007669"/>
    <property type="project" value="UniProtKB-UniRule"/>
</dbReference>
<dbReference type="NCBIfam" id="NF001899">
    <property type="entry name" value="PRK00654.1-2"/>
    <property type="match status" value="1"/>
</dbReference>
<evidence type="ECO:0000313" key="11">
    <source>
        <dbReference type="EMBL" id="HIU93890.1"/>
    </source>
</evidence>
<comment type="pathway">
    <text evidence="7">Glycan biosynthesis; glycogen biosynthesis.</text>
</comment>
<evidence type="ECO:0000259" key="10">
    <source>
        <dbReference type="Pfam" id="PF08323"/>
    </source>
</evidence>
<name>A0A9D1N2W2_9FIRM</name>
<dbReference type="Proteomes" id="UP000824128">
    <property type="component" value="Unassembled WGS sequence"/>
</dbReference>
<gene>
    <name evidence="7 11" type="primary">glgA</name>
    <name evidence="11" type="ORF">IAD24_01905</name>
</gene>
<proteinExistence type="inferred from homology"/>
<comment type="similarity">
    <text evidence="3 7">Belongs to the glycosyltransferase 1 family. Bacterial/plant glycogen synthase subfamily.</text>
</comment>
<dbReference type="Pfam" id="PF00534">
    <property type="entry name" value="Glycos_transf_1"/>
    <property type="match status" value="1"/>
</dbReference>
<keyword evidence="5 7" id="KW-0808">Transferase</keyword>
<dbReference type="HAMAP" id="MF_00484">
    <property type="entry name" value="Glycogen_synth"/>
    <property type="match status" value="1"/>
</dbReference>
<reference evidence="11" key="1">
    <citation type="submission" date="2020-10" db="EMBL/GenBank/DDBJ databases">
        <authorList>
            <person name="Gilroy R."/>
        </authorList>
    </citation>
    <scope>NUCLEOTIDE SEQUENCE</scope>
    <source>
        <strain evidence="11">ChiGjej2B2-16831</strain>
    </source>
</reference>
<dbReference type="PANTHER" id="PTHR45825:SF11">
    <property type="entry name" value="ALPHA AMYLASE DOMAIN-CONTAINING PROTEIN"/>
    <property type="match status" value="1"/>
</dbReference>
<dbReference type="CDD" id="cd03791">
    <property type="entry name" value="GT5_Glycogen_synthase_DULL1-like"/>
    <property type="match status" value="1"/>
</dbReference>
<comment type="caution">
    <text evidence="11">The sequence shown here is derived from an EMBL/GenBank/DDBJ whole genome shotgun (WGS) entry which is preliminary data.</text>
</comment>
<evidence type="ECO:0000259" key="9">
    <source>
        <dbReference type="Pfam" id="PF00534"/>
    </source>
</evidence>
<dbReference type="GO" id="GO:0005978">
    <property type="term" value="P:glycogen biosynthetic process"/>
    <property type="evidence" value="ECO:0007669"/>
    <property type="project" value="UniProtKB-UniRule"/>
</dbReference>
<dbReference type="PANTHER" id="PTHR45825">
    <property type="entry name" value="GRANULE-BOUND STARCH SYNTHASE 1, CHLOROPLASTIC/AMYLOPLASTIC"/>
    <property type="match status" value="1"/>
</dbReference>
<comment type="catalytic activity">
    <reaction evidence="1 7">
        <text>[(1-&gt;4)-alpha-D-glucosyl](n) + ADP-alpha-D-glucose = [(1-&gt;4)-alpha-D-glucosyl](n+1) + ADP + H(+)</text>
        <dbReference type="Rhea" id="RHEA:18189"/>
        <dbReference type="Rhea" id="RHEA-COMP:9584"/>
        <dbReference type="Rhea" id="RHEA-COMP:9587"/>
        <dbReference type="ChEBI" id="CHEBI:15378"/>
        <dbReference type="ChEBI" id="CHEBI:15444"/>
        <dbReference type="ChEBI" id="CHEBI:57498"/>
        <dbReference type="ChEBI" id="CHEBI:456216"/>
        <dbReference type="EC" id="2.4.1.21"/>
    </reaction>
</comment>
<dbReference type="InterPro" id="IPR001296">
    <property type="entry name" value="Glyco_trans_1"/>
</dbReference>
<dbReference type="Gene3D" id="3.40.50.2000">
    <property type="entry name" value="Glycogen Phosphorylase B"/>
    <property type="match status" value="2"/>
</dbReference>